<gene>
    <name evidence="1" type="ORF">RO3G_16327</name>
</gene>
<accession>I1CT36</accession>
<evidence type="ECO:0008006" key="3">
    <source>
        <dbReference type="Google" id="ProtNLM"/>
    </source>
</evidence>
<keyword evidence="2" id="KW-1185">Reference proteome</keyword>
<sequence length="182" mass="21273">MVKSFGCFNSLFKTMNKIDYKIDWQTFEIRMVNKLPLTQVCPFLLMPNQNFKTSYWSGIFVKHVHEFNMTRNKFRPLPLPALTDSILDSLLPDETPSLNTKWFQLARYSGDFIDAVKECLHQLIPTRFLNPGCVYCGGVDSEEHFVWSCPSKLEIMQTIALCFFVDFAKLTYSHLMPFFFSH</sequence>
<organism evidence="1 2">
    <name type="scientific">Rhizopus delemar (strain RA 99-880 / ATCC MYA-4621 / FGSC 9543 / NRRL 43880)</name>
    <name type="common">Mucormycosis agent</name>
    <name type="synonym">Rhizopus arrhizus var. delemar</name>
    <dbReference type="NCBI Taxonomy" id="246409"/>
    <lineage>
        <taxon>Eukaryota</taxon>
        <taxon>Fungi</taxon>
        <taxon>Fungi incertae sedis</taxon>
        <taxon>Mucoromycota</taxon>
        <taxon>Mucoromycotina</taxon>
        <taxon>Mucoromycetes</taxon>
        <taxon>Mucorales</taxon>
        <taxon>Mucorineae</taxon>
        <taxon>Rhizopodaceae</taxon>
        <taxon>Rhizopus</taxon>
    </lineage>
</organism>
<protein>
    <recommendedName>
        <fullName evidence="3">Reverse transcriptase zinc-binding domain-containing protein</fullName>
    </recommendedName>
</protein>
<evidence type="ECO:0000313" key="2">
    <source>
        <dbReference type="Proteomes" id="UP000009138"/>
    </source>
</evidence>
<name>I1CT36_RHIO9</name>
<dbReference type="VEuPathDB" id="FungiDB:RO3G_16327"/>
<proteinExistence type="predicted"/>
<dbReference type="RefSeq" id="XP_067527012.1">
    <property type="nucleotide sequence ID" value="XM_067670911.1"/>
</dbReference>
<dbReference type="Proteomes" id="UP000009138">
    <property type="component" value="Unassembled WGS sequence"/>
</dbReference>
<evidence type="ECO:0000313" key="1">
    <source>
        <dbReference type="EMBL" id="EIE91616.1"/>
    </source>
</evidence>
<dbReference type="InParanoid" id="I1CT36"/>
<dbReference type="OrthoDB" id="2232555at2759"/>
<dbReference type="GeneID" id="93623292"/>
<dbReference type="AlphaFoldDB" id="I1CT36"/>
<dbReference type="EMBL" id="CH476750">
    <property type="protein sequence ID" value="EIE91616.1"/>
    <property type="molecule type" value="Genomic_DNA"/>
</dbReference>
<reference evidence="1 2" key="1">
    <citation type="journal article" date="2009" name="PLoS Genet.">
        <title>Genomic analysis of the basal lineage fungus Rhizopus oryzae reveals a whole-genome duplication.</title>
        <authorList>
            <person name="Ma L.-J."/>
            <person name="Ibrahim A.S."/>
            <person name="Skory C."/>
            <person name="Grabherr M.G."/>
            <person name="Burger G."/>
            <person name="Butler M."/>
            <person name="Elias M."/>
            <person name="Idnurm A."/>
            <person name="Lang B.F."/>
            <person name="Sone T."/>
            <person name="Abe A."/>
            <person name="Calvo S.E."/>
            <person name="Corrochano L.M."/>
            <person name="Engels R."/>
            <person name="Fu J."/>
            <person name="Hansberg W."/>
            <person name="Kim J.-M."/>
            <person name="Kodira C.D."/>
            <person name="Koehrsen M.J."/>
            <person name="Liu B."/>
            <person name="Miranda-Saavedra D."/>
            <person name="O'Leary S."/>
            <person name="Ortiz-Castellanos L."/>
            <person name="Poulter R."/>
            <person name="Rodriguez-Romero J."/>
            <person name="Ruiz-Herrera J."/>
            <person name="Shen Y.-Q."/>
            <person name="Zeng Q."/>
            <person name="Galagan J."/>
            <person name="Birren B.W."/>
            <person name="Cuomo C.A."/>
            <person name="Wickes B.L."/>
        </authorList>
    </citation>
    <scope>NUCLEOTIDE SEQUENCE [LARGE SCALE GENOMIC DNA]</scope>
    <source>
        <strain evidence="2">RA 99-880 / ATCC MYA-4621 / FGSC 9543 / NRRL 43880</strain>
    </source>
</reference>